<evidence type="ECO:0000313" key="6">
    <source>
        <dbReference type="Proteomes" id="UP001318040"/>
    </source>
</evidence>
<dbReference type="GO" id="GO:0007165">
    <property type="term" value="P:signal transduction"/>
    <property type="evidence" value="ECO:0007669"/>
    <property type="project" value="InterPro"/>
</dbReference>
<dbReference type="PANTHER" id="PTHR24198">
    <property type="entry name" value="ANKYRIN REPEAT AND PROTEIN KINASE DOMAIN-CONTAINING PROTEIN"/>
    <property type="match status" value="1"/>
</dbReference>
<keyword evidence="2 3" id="KW-0040">ANK repeat</keyword>
<dbReference type="SUPFAM" id="SSF48403">
    <property type="entry name" value="Ankyrin repeat"/>
    <property type="match status" value="1"/>
</dbReference>
<evidence type="ECO:0000256" key="3">
    <source>
        <dbReference type="PROSITE-ProRule" id="PRU00023"/>
    </source>
</evidence>
<dbReference type="InterPro" id="IPR036770">
    <property type="entry name" value="Ankyrin_rpt-contain_sf"/>
</dbReference>
<organism evidence="6 7">
    <name type="scientific">Petromyzon marinus</name>
    <name type="common">Sea lamprey</name>
    <dbReference type="NCBI Taxonomy" id="7757"/>
    <lineage>
        <taxon>Eukaryota</taxon>
        <taxon>Metazoa</taxon>
        <taxon>Chordata</taxon>
        <taxon>Craniata</taxon>
        <taxon>Vertebrata</taxon>
        <taxon>Cyclostomata</taxon>
        <taxon>Hyperoartia</taxon>
        <taxon>Petromyzontiformes</taxon>
        <taxon>Petromyzontidae</taxon>
        <taxon>Petromyzon</taxon>
    </lineage>
</organism>
<evidence type="ECO:0000313" key="7">
    <source>
        <dbReference type="RefSeq" id="XP_032825548.1"/>
    </source>
</evidence>
<feature type="repeat" description="ANK" evidence="3">
    <location>
        <begin position="379"/>
        <end position="411"/>
    </location>
</feature>
<sequence>MTGSCRGEREMWGGWSSSHERVVVDFSSQTRAPQRSRGSRRHRHKPPPQSSFNVAGNLTGMDDELADDDETMLQCEKEFHEAAKRNDVDEMEKLLKKVKVDAKNMRDQTALHFAAGSGQEDAVKLLLERKANVDKGDKYGMNPLLIAAWFGHLEVLKRLVNGGGRVSSQNKNGLNILHCAAQRGHVETVKYTLESLEDLGIEGKTNAEKTPYLLAAEYGQLAVLELLMDYKCAQDVSDGEKNTAIHLAAKSGHMLSLEHLLEKGPGRTLDFVNSQNANGNTALHLAAEGGHLECVRMLLDCEAICDINALNNESMNALHMAAKHGHEQIAKLLIDETIDINAISTKQASPLHLAVQNNYPIIVTFLVEAEANINLVDCRNQTALHIAAETGFQESADLLLAAGTDLTLLDKQKKSCLEVAARANQVNLVDMIIKADRYFTRRKQEEGNEESVLGAVTFRPDRRAETQHLRSVLWDLARDKLRPEEWQQLATHWKFTEAQIQAIQQQWEGKKTYKEHAHRMLLVWLHGVLEFNENPIKALYEGLVGIGRRDLADLMRRKAHEEHVAGKKCTVS</sequence>
<keyword evidence="1" id="KW-0677">Repeat</keyword>
<dbReference type="Gene3D" id="1.25.40.20">
    <property type="entry name" value="Ankyrin repeat-containing domain"/>
    <property type="match status" value="3"/>
</dbReference>
<evidence type="ECO:0000259" key="5">
    <source>
        <dbReference type="PROSITE" id="PS50017"/>
    </source>
</evidence>
<gene>
    <name evidence="7" type="primary">LOC116951118</name>
</gene>
<dbReference type="Pfam" id="PF12796">
    <property type="entry name" value="Ank_2"/>
    <property type="match status" value="3"/>
</dbReference>
<feature type="repeat" description="ANK" evidence="3">
    <location>
        <begin position="313"/>
        <end position="345"/>
    </location>
</feature>
<proteinExistence type="predicted"/>
<evidence type="ECO:0000256" key="1">
    <source>
        <dbReference type="ARBA" id="ARBA00022737"/>
    </source>
</evidence>
<evidence type="ECO:0000256" key="2">
    <source>
        <dbReference type="ARBA" id="ARBA00023043"/>
    </source>
</evidence>
<dbReference type="SMART" id="SM00248">
    <property type="entry name" value="ANK"/>
    <property type="match status" value="10"/>
</dbReference>
<feature type="repeat" description="ANK" evidence="3">
    <location>
        <begin position="172"/>
        <end position="204"/>
    </location>
</feature>
<protein>
    <submittedName>
        <fullName evidence="7">Ankyrin repeat and death domain-containing protein 1A-like isoform X2</fullName>
    </submittedName>
</protein>
<name>A0AAJ7XA02_PETMA</name>
<dbReference type="AlphaFoldDB" id="A0AAJ7XA02"/>
<dbReference type="Pfam" id="PF00023">
    <property type="entry name" value="Ank"/>
    <property type="match status" value="1"/>
</dbReference>
<feature type="repeat" description="ANK" evidence="3">
    <location>
        <begin position="139"/>
        <end position="171"/>
    </location>
</feature>
<dbReference type="InterPro" id="IPR011029">
    <property type="entry name" value="DEATH-like_dom_sf"/>
</dbReference>
<feature type="repeat" description="ANK" evidence="3">
    <location>
        <begin position="240"/>
        <end position="264"/>
    </location>
</feature>
<evidence type="ECO:0000256" key="4">
    <source>
        <dbReference type="SAM" id="MobiDB-lite"/>
    </source>
</evidence>
<reference evidence="7" key="1">
    <citation type="submission" date="2025-08" db="UniProtKB">
        <authorList>
            <consortium name="RefSeq"/>
        </authorList>
    </citation>
    <scope>IDENTIFICATION</scope>
    <source>
        <tissue evidence="7">Sperm</tissue>
    </source>
</reference>
<dbReference type="Gene3D" id="1.10.533.10">
    <property type="entry name" value="Death Domain, Fas"/>
    <property type="match status" value="1"/>
</dbReference>
<dbReference type="PRINTS" id="PR01415">
    <property type="entry name" value="ANKYRIN"/>
</dbReference>
<dbReference type="Proteomes" id="UP001318040">
    <property type="component" value="Chromosome 1"/>
</dbReference>
<dbReference type="InterPro" id="IPR002110">
    <property type="entry name" value="Ankyrin_rpt"/>
</dbReference>
<feature type="repeat" description="ANK" evidence="3">
    <location>
        <begin position="346"/>
        <end position="378"/>
    </location>
</feature>
<dbReference type="InterPro" id="IPR000488">
    <property type="entry name" value="Death_dom"/>
</dbReference>
<dbReference type="PROSITE" id="PS50088">
    <property type="entry name" value="ANK_REPEAT"/>
    <property type="match status" value="8"/>
</dbReference>
<feature type="repeat" description="ANK" evidence="3">
    <location>
        <begin position="106"/>
        <end position="138"/>
    </location>
</feature>
<feature type="domain" description="Death" evidence="5">
    <location>
        <begin position="484"/>
        <end position="559"/>
    </location>
</feature>
<feature type="compositionally biased region" description="Basic residues" evidence="4">
    <location>
        <begin position="37"/>
        <end position="46"/>
    </location>
</feature>
<dbReference type="RefSeq" id="XP_032825548.1">
    <property type="nucleotide sequence ID" value="XM_032969657.1"/>
</dbReference>
<dbReference type="PROSITE" id="PS50297">
    <property type="entry name" value="ANK_REP_REGION"/>
    <property type="match status" value="7"/>
</dbReference>
<dbReference type="PANTHER" id="PTHR24198:SF195">
    <property type="entry name" value="DEATH DOMAIN-CONTAINING PROTEIN"/>
    <property type="match status" value="1"/>
</dbReference>
<feature type="region of interest" description="Disordered" evidence="4">
    <location>
        <begin position="23"/>
        <end position="56"/>
    </location>
</feature>
<feature type="repeat" description="ANK" evidence="3">
    <location>
        <begin position="278"/>
        <end position="300"/>
    </location>
</feature>
<accession>A0AAJ7XA02</accession>
<keyword evidence="6" id="KW-1185">Reference proteome</keyword>
<dbReference type="SUPFAM" id="SSF47986">
    <property type="entry name" value="DEATH domain"/>
    <property type="match status" value="1"/>
</dbReference>
<dbReference type="Pfam" id="PF00531">
    <property type="entry name" value="Death"/>
    <property type="match status" value="1"/>
</dbReference>
<dbReference type="PROSITE" id="PS50017">
    <property type="entry name" value="DEATH_DOMAIN"/>
    <property type="match status" value="1"/>
</dbReference>